<reference evidence="1 2" key="1">
    <citation type="submission" date="2012-12" db="EMBL/GenBank/DDBJ databases">
        <title>Whole genome shotgun sequence of Gordonia sihwensis NBRC 108236.</title>
        <authorList>
            <person name="Yoshida I."/>
            <person name="Hosoyama A."/>
            <person name="Tsuchikane K."/>
            <person name="Ando Y."/>
            <person name="Baba S."/>
            <person name="Ohji S."/>
            <person name="Hamada M."/>
            <person name="Tamura T."/>
            <person name="Yamazoe A."/>
            <person name="Yamazaki S."/>
            <person name="Fujita N."/>
        </authorList>
    </citation>
    <scope>NUCLEOTIDE SEQUENCE [LARGE SCALE GENOMIC DNA]</scope>
    <source>
        <strain evidence="1 2">NBRC 108236</strain>
    </source>
</reference>
<sequence length="123" mass="13797">MTDLPAIWRADPTPGRQHRFADFFRDVPLLPDGQAVYLDSDQRNRLATHAEACGLRKVAPAAVKYWPPPRGSHMPGNTGVWVPVTIEDPIEMQLPDPASMTPHEREHLRAELARFDAADHPSE</sequence>
<accession>L7LEL0</accession>
<dbReference type="EMBL" id="BANU01000001">
    <property type="protein sequence ID" value="GAC59349.1"/>
    <property type="molecule type" value="Genomic_DNA"/>
</dbReference>
<proteinExistence type="predicted"/>
<evidence type="ECO:0000313" key="2">
    <source>
        <dbReference type="Proteomes" id="UP000035083"/>
    </source>
</evidence>
<dbReference type="RefSeq" id="WP_006894536.1">
    <property type="nucleotide sequence ID" value="NZ_BANU01000001.1"/>
</dbReference>
<evidence type="ECO:0000313" key="1">
    <source>
        <dbReference type="EMBL" id="GAC59349.1"/>
    </source>
</evidence>
<keyword evidence="2" id="KW-1185">Reference proteome</keyword>
<dbReference type="InterPro" id="IPR021226">
    <property type="entry name" value="Phage_gene29"/>
</dbReference>
<dbReference type="Pfam" id="PF10910">
    <property type="entry name" value="Phage_gene29"/>
    <property type="match status" value="1"/>
</dbReference>
<dbReference type="AlphaFoldDB" id="L7LEL0"/>
<comment type="caution">
    <text evidence="1">The sequence shown here is derived from an EMBL/GenBank/DDBJ whole genome shotgun (WGS) entry which is preliminary data.</text>
</comment>
<protein>
    <submittedName>
        <fullName evidence="1">Uncharacterized protein</fullName>
    </submittedName>
</protein>
<organism evidence="1 2">
    <name type="scientific">Gordonia sihwensis NBRC 108236</name>
    <dbReference type="NCBI Taxonomy" id="1223544"/>
    <lineage>
        <taxon>Bacteria</taxon>
        <taxon>Bacillati</taxon>
        <taxon>Actinomycetota</taxon>
        <taxon>Actinomycetes</taxon>
        <taxon>Mycobacteriales</taxon>
        <taxon>Gordoniaceae</taxon>
        <taxon>Gordonia</taxon>
    </lineage>
</organism>
<name>L7LEL0_9ACTN</name>
<dbReference type="Proteomes" id="UP000035083">
    <property type="component" value="Unassembled WGS sequence"/>
</dbReference>
<gene>
    <name evidence="1" type="ORF">GSI01S_01_03160</name>
</gene>